<dbReference type="RefSeq" id="WP_072900018.1">
    <property type="nucleotide sequence ID" value="NZ_FQXB01000001.1"/>
</dbReference>
<feature type="domain" description="SAF" evidence="1">
    <location>
        <begin position="48"/>
        <end position="116"/>
    </location>
</feature>
<evidence type="ECO:0000259" key="1">
    <source>
        <dbReference type="SMART" id="SM00858"/>
    </source>
</evidence>
<dbReference type="CDD" id="cd11614">
    <property type="entry name" value="SAF_CpaB_FlgA_like"/>
    <property type="match status" value="1"/>
</dbReference>
<organism evidence="2 3">
    <name type="scientific">Cognatiyoonia sediminum</name>
    <dbReference type="NCBI Taxonomy" id="1508389"/>
    <lineage>
        <taxon>Bacteria</taxon>
        <taxon>Pseudomonadati</taxon>
        <taxon>Pseudomonadota</taxon>
        <taxon>Alphaproteobacteria</taxon>
        <taxon>Rhodobacterales</taxon>
        <taxon>Paracoccaceae</taxon>
        <taxon>Cognatiyoonia</taxon>
    </lineage>
</organism>
<sequence>MRALFVLVLVVGMGLAGFAVYMVNNHLTAQKQANAALMAQQQLNIPTVEVYAVNREIAYGEPLTMEDVVKIHYAKDFLPEGSFASEEELFPEGTDVVRIVTRKMEPNEPVLAAKVTAPGEVNGISGILAPGLRAFTINVDQSTGVSGFLQPGNRVDVYWTGSVDSLGRNASREITKLIKTGVELIAVNQSADASSAENLSIRTVTVQVSPGDVADLATLQSTGTLSLSLVGQGDTIEVTDVIETDMNKILGIEAPVEVAQEAPVEAPRVCTIRQRSGTEIKEIPIPCSN</sequence>
<dbReference type="AlphaFoldDB" id="A0A1M5NCD3"/>
<name>A0A1M5NCD3_9RHOB</name>
<dbReference type="OrthoDB" id="163768at2"/>
<dbReference type="InterPro" id="IPR013974">
    <property type="entry name" value="SAF"/>
</dbReference>
<gene>
    <name evidence="2" type="ORF">SAMN05444003_1322</name>
</gene>
<dbReference type="InterPro" id="IPR031571">
    <property type="entry name" value="RcpC_dom"/>
</dbReference>
<dbReference type="InterPro" id="IPR017592">
    <property type="entry name" value="Pilus_assmbl_Flp-typ_CpaB"/>
</dbReference>
<protein>
    <submittedName>
        <fullName evidence="2">Pilus assembly protein CpaB</fullName>
    </submittedName>
</protein>
<evidence type="ECO:0000313" key="3">
    <source>
        <dbReference type="Proteomes" id="UP000184074"/>
    </source>
</evidence>
<dbReference type="Pfam" id="PF16976">
    <property type="entry name" value="RcpC"/>
    <property type="match status" value="1"/>
</dbReference>
<accession>A0A1M5NCD3</accession>
<dbReference type="NCBIfam" id="TIGR03177">
    <property type="entry name" value="pilus_cpaB"/>
    <property type="match status" value="1"/>
</dbReference>
<dbReference type="STRING" id="1508389.SAMN05444003_1322"/>
<dbReference type="SMART" id="SM00858">
    <property type="entry name" value="SAF"/>
    <property type="match status" value="1"/>
</dbReference>
<reference evidence="2 3" key="1">
    <citation type="submission" date="2016-11" db="EMBL/GenBank/DDBJ databases">
        <authorList>
            <person name="Jaros S."/>
            <person name="Januszkiewicz K."/>
            <person name="Wedrychowicz H."/>
        </authorList>
    </citation>
    <scope>NUCLEOTIDE SEQUENCE [LARGE SCALE GENOMIC DNA]</scope>
    <source>
        <strain evidence="2 3">DSM 28715</strain>
    </source>
</reference>
<dbReference type="EMBL" id="FQXB01000001">
    <property type="protein sequence ID" value="SHG87147.1"/>
    <property type="molecule type" value="Genomic_DNA"/>
</dbReference>
<evidence type="ECO:0000313" key="2">
    <source>
        <dbReference type="EMBL" id="SHG87147.1"/>
    </source>
</evidence>
<proteinExistence type="predicted"/>
<keyword evidence="3" id="KW-1185">Reference proteome</keyword>
<dbReference type="Proteomes" id="UP000184074">
    <property type="component" value="Unassembled WGS sequence"/>
</dbReference>